<evidence type="ECO:0000313" key="5">
    <source>
        <dbReference type="Proteomes" id="UP000252530"/>
    </source>
</evidence>
<dbReference type="NCBIfam" id="NF033745">
    <property type="entry name" value="class_C_sortase"/>
    <property type="match status" value="1"/>
</dbReference>
<dbReference type="GO" id="GO:0016787">
    <property type="term" value="F:hydrolase activity"/>
    <property type="evidence" value="ECO:0007669"/>
    <property type="project" value="UniProtKB-KW"/>
</dbReference>
<dbReference type="AlphaFoldDB" id="A0A366K9C5"/>
<evidence type="ECO:0000256" key="2">
    <source>
        <dbReference type="PIRSR" id="PIRSR605754-1"/>
    </source>
</evidence>
<proteinExistence type="predicted"/>
<reference evidence="4 5" key="1">
    <citation type="submission" date="2017-10" db="EMBL/GenBank/DDBJ databases">
        <title>Bifidobacterium xylocopum sp. nov. and Bifidobacterium aemilianum sp. nov., from the carpenter bee (Xylocopa violacea) digestive tract.</title>
        <authorList>
            <person name="Alberoni D."/>
            <person name="Baffoni L."/>
            <person name="Di Gioia D."/>
            <person name="Gaggia F."/>
            <person name="Biavati B."/>
        </authorList>
    </citation>
    <scope>NUCLEOTIDE SEQUENCE [LARGE SCALE GENOMIC DNA]</scope>
    <source>
        <strain evidence="4 5">XV10</strain>
    </source>
</reference>
<dbReference type="SUPFAM" id="SSF63817">
    <property type="entry name" value="Sortase"/>
    <property type="match status" value="1"/>
</dbReference>
<name>A0A366K9C5_9BIFI</name>
<dbReference type="Proteomes" id="UP000252530">
    <property type="component" value="Unassembled WGS sequence"/>
</dbReference>
<feature type="active site" description="Acyl-thioester intermediate" evidence="2">
    <location>
        <position position="198"/>
    </location>
</feature>
<evidence type="ECO:0000256" key="1">
    <source>
        <dbReference type="ARBA" id="ARBA00022801"/>
    </source>
</evidence>
<dbReference type="CDD" id="cd05827">
    <property type="entry name" value="Sortase_C"/>
    <property type="match status" value="1"/>
</dbReference>
<keyword evidence="5" id="KW-1185">Reference proteome</keyword>
<evidence type="ECO:0000256" key="3">
    <source>
        <dbReference type="SAM" id="MobiDB-lite"/>
    </source>
</evidence>
<evidence type="ECO:0000313" key="4">
    <source>
        <dbReference type="EMBL" id="RBP98294.1"/>
    </source>
</evidence>
<accession>A0A366K9C5</accession>
<feature type="active site" description="Proton donor/acceptor" evidence="2">
    <location>
        <position position="136"/>
    </location>
</feature>
<dbReference type="Gene3D" id="2.40.260.10">
    <property type="entry name" value="Sortase"/>
    <property type="match status" value="1"/>
</dbReference>
<dbReference type="InterPro" id="IPR023365">
    <property type="entry name" value="Sortase_dom-sf"/>
</dbReference>
<feature type="region of interest" description="Disordered" evidence="3">
    <location>
        <begin position="50"/>
        <end position="70"/>
    </location>
</feature>
<dbReference type="EMBL" id="PDCG01000002">
    <property type="protein sequence ID" value="RBP98294.1"/>
    <property type="molecule type" value="Genomic_DNA"/>
</dbReference>
<keyword evidence="1" id="KW-0378">Hydrolase</keyword>
<comment type="caution">
    <text evidence="4">The sequence shown here is derived from an EMBL/GenBank/DDBJ whole genome shotgun (WGS) entry which is preliminary data.</text>
</comment>
<dbReference type="InterPro" id="IPR005754">
    <property type="entry name" value="Sortase"/>
</dbReference>
<protein>
    <submittedName>
        <fullName evidence="4">Class C sortase</fullName>
    </submittedName>
</protein>
<dbReference type="NCBIfam" id="TIGR01076">
    <property type="entry name" value="sortase_fam"/>
    <property type="match status" value="1"/>
</dbReference>
<organism evidence="4 5">
    <name type="scientific">Bifidobacterium aemilianum</name>
    <dbReference type="NCBI Taxonomy" id="2493120"/>
    <lineage>
        <taxon>Bacteria</taxon>
        <taxon>Bacillati</taxon>
        <taxon>Actinomycetota</taxon>
        <taxon>Actinomycetes</taxon>
        <taxon>Bifidobacteriales</taxon>
        <taxon>Bifidobacteriaceae</taxon>
        <taxon>Bifidobacterium</taxon>
    </lineage>
</organism>
<gene>
    <name evidence="4" type="ORF">CRD60_03365</name>
</gene>
<dbReference type="Pfam" id="PF04203">
    <property type="entry name" value="Sortase"/>
    <property type="match status" value="1"/>
</dbReference>
<dbReference type="InterPro" id="IPR042002">
    <property type="entry name" value="Sortase_C"/>
</dbReference>
<sequence>MPVVQYVSYRQQSARAQATAEAVSAWPSARISRQLEAARRYNRDIAASGQETLGEASDPFSPGDGSPTLSQRDKRYQRLLNIGDGVMGSISVPKISVKMPIYHGTSDQALASGAGHLYGTSLPIGGSSTNSVLSGHRGLAGALLFTRLDELQEGDIFYVNTLDHTMGYRIIGIHVIDPEDTHLYAVVPGKDMVTLMTCTPYGVNTHRMIITGTRQPIPHPIPEPSEAPGDAVLKGAKVGFLLLTVGLLLAGIGQEALILPLHTSGLIHGRRSHILVVARRRFLP</sequence>